<dbReference type="PANTHER" id="PTHR14969">
    <property type="entry name" value="SPHINGOSINE-1-PHOSPHATE PHOSPHOHYDROLASE"/>
    <property type="match status" value="1"/>
</dbReference>
<proteinExistence type="inferred from homology"/>
<evidence type="ECO:0000256" key="1">
    <source>
        <dbReference type="ARBA" id="ARBA00004477"/>
    </source>
</evidence>
<accession>A0A814JXS6</accession>
<dbReference type="Proteomes" id="UP000663891">
    <property type="component" value="Unassembled WGS sequence"/>
</dbReference>
<comment type="caution">
    <text evidence="10">The sequence shown here is derived from an EMBL/GenBank/DDBJ whole genome shotgun (WGS) entry which is preliminary data.</text>
</comment>
<dbReference type="SMART" id="SM00014">
    <property type="entry name" value="acidPPc"/>
    <property type="match status" value="1"/>
</dbReference>
<dbReference type="Pfam" id="PF01569">
    <property type="entry name" value="PAP2"/>
    <property type="match status" value="1"/>
</dbReference>
<evidence type="ECO:0000313" key="10">
    <source>
        <dbReference type="EMBL" id="CAF1043404.1"/>
    </source>
</evidence>
<feature type="transmembrane region" description="Helical" evidence="8">
    <location>
        <begin position="261"/>
        <end position="282"/>
    </location>
</feature>
<keyword evidence="5 8" id="KW-1133">Transmembrane helix</keyword>
<feature type="domain" description="Phosphatidic acid phosphatase type 2/haloperoxidase" evidence="9">
    <location>
        <begin position="132"/>
        <end position="248"/>
    </location>
</feature>
<dbReference type="GO" id="GO:0005789">
    <property type="term" value="C:endoplasmic reticulum membrane"/>
    <property type="evidence" value="ECO:0007669"/>
    <property type="project" value="UniProtKB-SubCell"/>
</dbReference>
<keyword evidence="6 8" id="KW-0472">Membrane</keyword>
<keyword evidence="4" id="KW-0256">Endoplasmic reticulum</keyword>
<name>A0A814JXS6_9BILA</name>
<dbReference type="Gene3D" id="1.20.144.10">
    <property type="entry name" value="Phosphatidic acid phosphatase type 2/haloperoxidase"/>
    <property type="match status" value="1"/>
</dbReference>
<evidence type="ECO:0000256" key="7">
    <source>
        <dbReference type="ARBA" id="ARBA00038324"/>
    </source>
</evidence>
<evidence type="ECO:0000256" key="4">
    <source>
        <dbReference type="ARBA" id="ARBA00022824"/>
    </source>
</evidence>
<feature type="transmembrane region" description="Helical" evidence="8">
    <location>
        <begin position="230"/>
        <end position="249"/>
    </location>
</feature>
<keyword evidence="3" id="KW-0378">Hydrolase</keyword>
<feature type="transmembrane region" description="Helical" evidence="8">
    <location>
        <begin position="175"/>
        <end position="196"/>
    </location>
</feature>
<feature type="transmembrane region" description="Helical" evidence="8">
    <location>
        <begin position="294"/>
        <end position="315"/>
    </location>
</feature>
<comment type="similarity">
    <text evidence="7">Belongs to the type 2 lipid phosphate phosphatase family.</text>
</comment>
<evidence type="ECO:0000256" key="8">
    <source>
        <dbReference type="SAM" id="Phobius"/>
    </source>
</evidence>
<dbReference type="GO" id="GO:0006670">
    <property type="term" value="P:sphingosine metabolic process"/>
    <property type="evidence" value="ECO:0007669"/>
    <property type="project" value="TreeGrafter"/>
</dbReference>
<organism evidence="10 11">
    <name type="scientific">Adineta steineri</name>
    <dbReference type="NCBI Taxonomy" id="433720"/>
    <lineage>
        <taxon>Eukaryota</taxon>
        <taxon>Metazoa</taxon>
        <taxon>Spiralia</taxon>
        <taxon>Gnathifera</taxon>
        <taxon>Rotifera</taxon>
        <taxon>Eurotatoria</taxon>
        <taxon>Bdelloidea</taxon>
        <taxon>Adinetida</taxon>
        <taxon>Adinetidae</taxon>
        <taxon>Adineta</taxon>
    </lineage>
</organism>
<protein>
    <recommendedName>
        <fullName evidence="9">Phosphatidic acid phosphatase type 2/haloperoxidase domain-containing protein</fullName>
    </recommendedName>
</protein>
<evidence type="ECO:0000259" key="9">
    <source>
        <dbReference type="SMART" id="SM00014"/>
    </source>
</evidence>
<dbReference type="InterPro" id="IPR000326">
    <property type="entry name" value="PAP2/HPO"/>
</dbReference>
<evidence type="ECO:0000256" key="5">
    <source>
        <dbReference type="ARBA" id="ARBA00022989"/>
    </source>
</evidence>
<dbReference type="AlphaFoldDB" id="A0A814JXS6"/>
<evidence type="ECO:0000256" key="6">
    <source>
        <dbReference type="ARBA" id="ARBA00023136"/>
    </source>
</evidence>
<evidence type="ECO:0000313" key="11">
    <source>
        <dbReference type="Proteomes" id="UP000663891"/>
    </source>
</evidence>
<comment type="subcellular location">
    <subcellularLocation>
        <location evidence="1">Endoplasmic reticulum membrane</location>
        <topology evidence="1">Multi-pass membrane protein</topology>
    </subcellularLocation>
</comment>
<feature type="transmembrane region" description="Helical" evidence="8">
    <location>
        <begin position="100"/>
        <end position="126"/>
    </location>
</feature>
<evidence type="ECO:0000256" key="3">
    <source>
        <dbReference type="ARBA" id="ARBA00022801"/>
    </source>
</evidence>
<gene>
    <name evidence="10" type="ORF">VCS650_LOCUS16996</name>
</gene>
<sequence>MLNIHPIFTWLNEPEHVARFQRYFGILPLTDHKPDLIPKSDKNNLTKKNNDLYHREHKTEVSYDANVLDECIEEIQHSTNQNENKNTNSSEIDYRVTSWFWYYFFQLGSALGNEIFYILFFPIWIWNVDGCVARKVSICWAFFMFIGQATKDILEIPRPLTPPVLKLEKRYIEEYGFPSTHAMFAAGIPFTLVLLSHQRYDFNIWIGLGCALLVCVWVCLSRIYLGMHSFLDIIGGTIYALILVFIMFPCIDTIDNFILDFTLSPILNFCLGIFLIKCYPSVKQWSTARSDTTVILGSTFGFLSSATLLNAIGYLEKPIFPPTYPIIPPNLGLCFLRTILGLVFVYITRQVVKTLVLRCTCSVYGLDWKDPNSKRYAKVEMPYYYLTYFAIGFNIDPNSKRYAKVEMPYYYLTYFAIGFNIGFTCPFLFRSIGINRDYSFTEL</sequence>
<keyword evidence="2 8" id="KW-0812">Transmembrane</keyword>
<dbReference type="GO" id="GO:0042392">
    <property type="term" value="F:sphingosine-1-phosphate phosphatase activity"/>
    <property type="evidence" value="ECO:0007669"/>
    <property type="project" value="TreeGrafter"/>
</dbReference>
<feature type="transmembrane region" description="Helical" evidence="8">
    <location>
        <begin position="409"/>
        <end position="429"/>
    </location>
</feature>
<reference evidence="10" key="1">
    <citation type="submission" date="2021-02" db="EMBL/GenBank/DDBJ databases">
        <authorList>
            <person name="Nowell W R."/>
        </authorList>
    </citation>
    <scope>NUCLEOTIDE SEQUENCE</scope>
</reference>
<evidence type="ECO:0000256" key="2">
    <source>
        <dbReference type="ARBA" id="ARBA00022692"/>
    </source>
</evidence>
<dbReference type="CDD" id="cd03388">
    <property type="entry name" value="PAP2_SPPase1"/>
    <property type="match status" value="1"/>
</dbReference>
<dbReference type="PANTHER" id="PTHR14969:SF28">
    <property type="entry name" value="DIHYDROSPHINGOSINE 1-PHOSPHATE PHOSPHATASE LCB3-RELATED"/>
    <property type="match status" value="1"/>
</dbReference>
<dbReference type="InterPro" id="IPR036938">
    <property type="entry name" value="PAP2/HPO_sf"/>
</dbReference>
<feature type="transmembrane region" description="Helical" evidence="8">
    <location>
        <begin position="327"/>
        <end position="348"/>
    </location>
</feature>
<dbReference type="EMBL" id="CAJNON010000154">
    <property type="protein sequence ID" value="CAF1043404.1"/>
    <property type="molecule type" value="Genomic_DNA"/>
</dbReference>
<dbReference type="SUPFAM" id="SSF48317">
    <property type="entry name" value="Acid phosphatase/Vanadium-dependent haloperoxidase"/>
    <property type="match status" value="1"/>
</dbReference>
<feature type="transmembrane region" description="Helical" evidence="8">
    <location>
        <begin position="202"/>
        <end position="223"/>
    </location>
</feature>
<dbReference type="OrthoDB" id="301434at2759"/>